<organism evidence="1 2">
    <name type="scientific">Rhizoclosmatium globosum</name>
    <dbReference type="NCBI Taxonomy" id="329046"/>
    <lineage>
        <taxon>Eukaryota</taxon>
        <taxon>Fungi</taxon>
        <taxon>Fungi incertae sedis</taxon>
        <taxon>Chytridiomycota</taxon>
        <taxon>Chytridiomycota incertae sedis</taxon>
        <taxon>Chytridiomycetes</taxon>
        <taxon>Chytridiales</taxon>
        <taxon>Chytriomycetaceae</taxon>
        <taxon>Rhizoclosmatium</taxon>
    </lineage>
</organism>
<dbReference type="Proteomes" id="UP000193642">
    <property type="component" value="Unassembled WGS sequence"/>
</dbReference>
<sequence length="137" mass="15160">MYFLGLLILRQVLKLMRMLEHDFRLRDLHHLMRAHLHHLNIYAGINAGLYVSGKALCVCVKGASASAYTQLYASGEIPVYSASIDTSKGDDGNSGAGFGLSLCRGDHFGFDYILHFSTIDSSKGTYLHQSYKNVSQT</sequence>
<evidence type="ECO:0000313" key="1">
    <source>
        <dbReference type="EMBL" id="ORY53251.1"/>
    </source>
</evidence>
<evidence type="ECO:0000313" key="2">
    <source>
        <dbReference type="Proteomes" id="UP000193642"/>
    </source>
</evidence>
<gene>
    <name evidence="1" type="ORF">BCR33DRAFT_191702</name>
</gene>
<dbReference type="EMBL" id="MCGO01000002">
    <property type="protein sequence ID" value="ORY53251.1"/>
    <property type="molecule type" value="Genomic_DNA"/>
</dbReference>
<dbReference type="AlphaFoldDB" id="A0A1Y2D1T8"/>
<name>A0A1Y2D1T8_9FUNG</name>
<accession>A0A1Y2D1T8</accession>
<comment type="caution">
    <text evidence="1">The sequence shown here is derived from an EMBL/GenBank/DDBJ whole genome shotgun (WGS) entry which is preliminary data.</text>
</comment>
<reference evidence="1 2" key="1">
    <citation type="submission" date="2016-07" db="EMBL/GenBank/DDBJ databases">
        <title>Pervasive Adenine N6-methylation of Active Genes in Fungi.</title>
        <authorList>
            <consortium name="DOE Joint Genome Institute"/>
            <person name="Mondo S.J."/>
            <person name="Dannebaum R.O."/>
            <person name="Kuo R.C."/>
            <person name="Labutti K."/>
            <person name="Haridas S."/>
            <person name="Kuo A."/>
            <person name="Salamov A."/>
            <person name="Ahrendt S.R."/>
            <person name="Lipzen A."/>
            <person name="Sullivan W."/>
            <person name="Andreopoulos W.B."/>
            <person name="Clum A."/>
            <person name="Lindquist E."/>
            <person name="Daum C."/>
            <person name="Ramamoorthy G.K."/>
            <person name="Gryganskyi A."/>
            <person name="Culley D."/>
            <person name="Magnuson J.K."/>
            <person name="James T.Y."/>
            <person name="O'Malley M.A."/>
            <person name="Stajich J.E."/>
            <person name="Spatafora J.W."/>
            <person name="Visel A."/>
            <person name="Grigoriev I.V."/>
        </authorList>
    </citation>
    <scope>NUCLEOTIDE SEQUENCE [LARGE SCALE GENOMIC DNA]</scope>
    <source>
        <strain evidence="1 2">JEL800</strain>
    </source>
</reference>
<protein>
    <submittedName>
        <fullName evidence="1">Uncharacterized protein</fullName>
    </submittedName>
</protein>
<proteinExistence type="predicted"/>
<keyword evidence="2" id="KW-1185">Reference proteome</keyword>